<name>A0A238FDZ6_9BASI</name>
<evidence type="ECO:0000313" key="3">
    <source>
        <dbReference type="Proteomes" id="UP000198372"/>
    </source>
</evidence>
<feature type="region of interest" description="Disordered" evidence="1">
    <location>
        <begin position="178"/>
        <end position="272"/>
    </location>
</feature>
<feature type="region of interest" description="Disordered" evidence="1">
    <location>
        <begin position="30"/>
        <end position="57"/>
    </location>
</feature>
<organism evidence="2 3">
    <name type="scientific">Microbotryum intermedium</name>
    <dbReference type="NCBI Taxonomy" id="269621"/>
    <lineage>
        <taxon>Eukaryota</taxon>
        <taxon>Fungi</taxon>
        <taxon>Dikarya</taxon>
        <taxon>Basidiomycota</taxon>
        <taxon>Pucciniomycotina</taxon>
        <taxon>Microbotryomycetes</taxon>
        <taxon>Microbotryales</taxon>
        <taxon>Microbotryaceae</taxon>
        <taxon>Microbotryum</taxon>
    </lineage>
</organism>
<dbReference type="Proteomes" id="UP000198372">
    <property type="component" value="Unassembled WGS sequence"/>
</dbReference>
<protein>
    <submittedName>
        <fullName evidence="2">BQ2448_2993 protein</fullName>
    </submittedName>
</protein>
<feature type="compositionally biased region" description="Acidic residues" evidence="1">
    <location>
        <begin position="349"/>
        <end position="358"/>
    </location>
</feature>
<evidence type="ECO:0000256" key="1">
    <source>
        <dbReference type="SAM" id="MobiDB-lite"/>
    </source>
</evidence>
<proteinExistence type="predicted"/>
<evidence type="ECO:0000313" key="2">
    <source>
        <dbReference type="EMBL" id="SCV71405.1"/>
    </source>
</evidence>
<feature type="region of interest" description="Disordered" evidence="1">
    <location>
        <begin position="327"/>
        <end position="376"/>
    </location>
</feature>
<feature type="compositionally biased region" description="Polar residues" evidence="1">
    <location>
        <begin position="36"/>
        <end position="57"/>
    </location>
</feature>
<keyword evidence="3" id="KW-1185">Reference proteome</keyword>
<dbReference type="OrthoDB" id="2538105at2759"/>
<dbReference type="EMBL" id="FMSP01000007">
    <property type="protein sequence ID" value="SCV71405.1"/>
    <property type="molecule type" value="Genomic_DNA"/>
</dbReference>
<gene>
    <name evidence="2" type="ORF">BQ2448_2993</name>
</gene>
<accession>A0A238FDZ6</accession>
<feature type="compositionally biased region" description="Polar residues" evidence="1">
    <location>
        <begin position="184"/>
        <end position="225"/>
    </location>
</feature>
<dbReference type="AlphaFoldDB" id="A0A238FDZ6"/>
<feature type="compositionally biased region" description="Low complexity" evidence="1">
    <location>
        <begin position="128"/>
        <end position="140"/>
    </location>
</feature>
<feature type="compositionally biased region" description="Basic and acidic residues" evidence="1">
    <location>
        <begin position="327"/>
        <end position="348"/>
    </location>
</feature>
<sequence length="376" mass="40149">MRPPTPSTSPSSASSSWPLSALSMPQFNASGEYVPYTTSNASGALSPMYTSPIGTPLSTPPIPAYAPISSTLVGPSLRSGLKRPHHLHHQVESASLNPIDETTDESDEDVDVEVGIARPNHPKTNPCAGSSSASRAAASSTMPTRPRHPRKKRRIVESFAGLSLDPPTTTSRFVAGLAGPAYPTTGQSSEPARQEGYRTQASPPASVGSLGQYSTIPSAGTSQPTPDIEDLPMGTGPSSFDLDEHRIYVASLDSPPPSPTLSPHTESENETDAADLTNLTIPTTMLMHHLPPPLPLDVIKSLEASENRENGGAQALVLYQPLKWTPQERERELEEFRREQARQERHADDDADVVDLEQVDGGVVSGEAEGNKMEID</sequence>
<feature type="compositionally biased region" description="Acidic residues" evidence="1">
    <location>
        <begin position="101"/>
        <end position="112"/>
    </location>
</feature>
<feature type="region of interest" description="Disordered" evidence="1">
    <location>
        <begin position="80"/>
        <end position="152"/>
    </location>
</feature>
<reference evidence="3" key="1">
    <citation type="submission" date="2016-09" db="EMBL/GenBank/DDBJ databases">
        <authorList>
            <person name="Jeantristanb JTB J.-T."/>
            <person name="Ricardo R."/>
        </authorList>
    </citation>
    <scope>NUCLEOTIDE SEQUENCE [LARGE SCALE GENOMIC DNA]</scope>
</reference>